<dbReference type="AlphaFoldDB" id="A0A1E9PPG2"/>
<evidence type="ECO:0000313" key="1">
    <source>
        <dbReference type="EMBL" id="MCY3086814.1"/>
    </source>
</evidence>
<gene>
    <name evidence="2" type="ORF">DBT44_0001890</name>
    <name evidence="1" type="ORF">ODY61_01640</name>
</gene>
<reference evidence="2" key="3">
    <citation type="submission" date="2024-02" db="EMBL/GenBank/DDBJ databases">
        <authorList>
            <person name="Choi B."/>
        </authorList>
    </citation>
    <scope>NUCLEOTIDE SEQUENCE</scope>
    <source>
        <strain evidence="2">UMB1016</strain>
    </source>
</reference>
<reference evidence="2 3" key="1">
    <citation type="journal article" date="2020" name="J. Bacteriol.">
        <title>Aerococcus urinae Isolated from Women with Lower Urinary Tract Symptoms: In Vitro Aggregation and Genome Analysis.</title>
        <authorList>
            <person name="Hilt E.E."/>
            <person name="Putonti C."/>
            <person name="Thomas-White K."/>
            <person name="Lewis A.L."/>
            <person name="Visick K.L."/>
            <person name="Gilbert N.M."/>
            <person name="Wolfe A.J."/>
        </authorList>
    </citation>
    <scope>NUCLEOTIDE SEQUENCE [LARGE SCALE GENOMIC DNA]</scope>
    <source>
        <strain evidence="2 3">UMB1016</strain>
    </source>
</reference>
<protein>
    <recommendedName>
        <fullName evidence="5">Phage tail protein</fullName>
    </recommendedName>
</protein>
<evidence type="ECO:0000313" key="3">
    <source>
        <dbReference type="Proteomes" id="UP000250354"/>
    </source>
</evidence>
<evidence type="ECO:0000313" key="4">
    <source>
        <dbReference type="Proteomes" id="UP001069047"/>
    </source>
</evidence>
<dbReference type="Proteomes" id="UP001069047">
    <property type="component" value="Unassembled WGS sequence"/>
</dbReference>
<organism evidence="1 4">
    <name type="scientific">Aerococcus mictus</name>
    <dbReference type="NCBI Taxonomy" id="2976810"/>
    <lineage>
        <taxon>Bacteria</taxon>
        <taxon>Bacillati</taxon>
        <taxon>Bacillota</taxon>
        <taxon>Bacilli</taxon>
        <taxon>Lactobacillales</taxon>
        <taxon>Aerococcaceae</taxon>
        <taxon>Aerococcus</taxon>
    </lineage>
</organism>
<keyword evidence="3" id="KW-1185">Reference proteome</keyword>
<dbReference type="RefSeq" id="WP_070558667.1">
    <property type="nucleotide sequence ID" value="NZ_CAJHLJ010000013.1"/>
</dbReference>
<dbReference type="EMBL" id="CP145132">
    <property type="protein sequence ID" value="WWC55077.1"/>
    <property type="molecule type" value="Genomic_DNA"/>
</dbReference>
<proteinExistence type="predicted"/>
<sequence length="238" mass="27256">MVRINALTVNGVSTTDMPFPIYVEQNDGFRYSKKKNELIETSFSSGALKRTVNAWEAITKEYVLYCPTATLKDLRQLKMWASDEGKLVAADEPDVYYEILDVNMNHSLVDSVTGYRIEIEFACQPFGFEHNPKTVTYTNGSTITNHTNAPMFPRITVYGSSNKQTSIAIGDQRVYLRKIQGQLIIECKYLEQNVFDQYSTVNGVMRGEFFIIPKDGKYRVQLGEGIQQIDVLERWCWL</sequence>
<evidence type="ECO:0008006" key="5">
    <source>
        <dbReference type="Google" id="ProtNLM"/>
    </source>
</evidence>
<reference evidence="1" key="2">
    <citation type="submission" date="2022-09" db="EMBL/GenBank/DDBJ databases">
        <title>Aerococcus urinae taxonomy study.</title>
        <authorList>
            <person name="Christensen J."/>
            <person name="Senneby E."/>
        </authorList>
    </citation>
    <scope>NUCLEOTIDE SEQUENCE</scope>
    <source>
        <strain evidence="1">LUND-41-B12</strain>
    </source>
</reference>
<name>A0A1E9PPG2_9LACT</name>
<accession>A0A1E9PPG2</accession>
<dbReference type="Proteomes" id="UP000250354">
    <property type="component" value="Chromosome"/>
</dbReference>
<accession>A0A9Q4DF73</accession>
<evidence type="ECO:0000313" key="2">
    <source>
        <dbReference type="EMBL" id="WWC55077.1"/>
    </source>
</evidence>
<dbReference type="EMBL" id="JAOTMY010000001">
    <property type="protein sequence ID" value="MCY3086814.1"/>
    <property type="molecule type" value="Genomic_DNA"/>
</dbReference>